<reference evidence="1" key="1">
    <citation type="submission" date="2021-01" db="EMBL/GenBank/DDBJ databases">
        <title>Genome sequence of Phenylobacterium sp. 20VBR1 isolated from a valley glaceir, Ny-Alesund, Svalbard.</title>
        <authorList>
            <person name="Thomas F.A."/>
            <person name="Krishnan K.P."/>
            <person name="Sinha R.K."/>
        </authorList>
    </citation>
    <scope>NUCLEOTIDE SEQUENCE</scope>
    <source>
        <strain evidence="1">20VBR1</strain>
    </source>
</reference>
<proteinExistence type="predicted"/>
<name>A0A974P3T5_9CAUL</name>
<evidence type="ECO:0000313" key="1">
    <source>
        <dbReference type="EMBL" id="QQZ49874.1"/>
    </source>
</evidence>
<protein>
    <submittedName>
        <fullName evidence="1">Uncharacterized protein</fullName>
    </submittedName>
</protein>
<sequence length="60" mass="6910">MRPRHRGLHRRGGEARTDPDRIVELRAGLRERMRASPIGQTTQFAHDFFGLVEKAVKEKA</sequence>
<gene>
    <name evidence="1" type="ORF">JKL49_24730</name>
</gene>
<dbReference type="EMBL" id="CP068570">
    <property type="protein sequence ID" value="QQZ49874.1"/>
    <property type="molecule type" value="Genomic_DNA"/>
</dbReference>
<organism evidence="1">
    <name type="scientific">Phenylobacterium glaciei</name>
    <dbReference type="NCBI Taxonomy" id="2803784"/>
    <lineage>
        <taxon>Bacteria</taxon>
        <taxon>Pseudomonadati</taxon>
        <taxon>Pseudomonadota</taxon>
        <taxon>Alphaproteobacteria</taxon>
        <taxon>Caulobacterales</taxon>
        <taxon>Caulobacteraceae</taxon>
        <taxon>Phenylobacterium</taxon>
    </lineage>
</organism>
<dbReference type="AlphaFoldDB" id="A0A974P3T5"/>
<accession>A0A974P3T5</accession>